<dbReference type="EMBL" id="CP019728">
    <property type="protein sequence ID" value="AQS52620.1"/>
    <property type="molecule type" value="Genomic_DNA"/>
</dbReference>
<dbReference type="EC" id="3.1.3.23" evidence="1"/>
<dbReference type="InterPro" id="IPR000150">
    <property type="entry name" value="Cof"/>
</dbReference>
<dbReference type="InterPro" id="IPR023214">
    <property type="entry name" value="HAD_sf"/>
</dbReference>
<dbReference type="KEGG" id="jda:BW727_100211"/>
<keyword evidence="2" id="KW-1185">Reference proteome</keyword>
<dbReference type="OrthoDB" id="9790031at2"/>
<reference evidence="1 2" key="1">
    <citation type="journal article" date="2014" name="Int. J. Syst. Evol. Microbiol.">
        <title>Jeotgalibaca dankookensis gen. nov., sp. nov., a member of the family Carnobacteriaceae, isolated from seujeot (Korean traditional food).</title>
        <authorList>
            <person name="Lee D.G."/>
            <person name="Trujillo M.E."/>
            <person name="Kang H."/>
            <person name="Ahn T.Y."/>
        </authorList>
    </citation>
    <scope>NUCLEOTIDE SEQUENCE [LARGE SCALE GENOMIC DNA]</scope>
    <source>
        <strain evidence="1 2">EX-07</strain>
    </source>
</reference>
<dbReference type="PANTHER" id="PTHR10000:SF8">
    <property type="entry name" value="HAD SUPERFAMILY HYDROLASE-LIKE, TYPE 3"/>
    <property type="match status" value="1"/>
</dbReference>
<name>A0A1S6IM47_9LACT</name>
<dbReference type="SFLD" id="SFLDS00003">
    <property type="entry name" value="Haloacid_Dehalogenase"/>
    <property type="match status" value="1"/>
</dbReference>
<dbReference type="Gene3D" id="3.30.1240.10">
    <property type="match status" value="1"/>
</dbReference>
<dbReference type="Proteomes" id="UP000188993">
    <property type="component" value="Chromosome"/>
</dbReference>
<evidence type="ECO:0000313" key="2">
    <source>
        <dbReference type="Proteomes" id="UP000188993"/>
    </source>
</evidence>
<sequence>MNIEAIVLDIDGTLLTSKKVISEKTKTALLAAQEQGIKIILASGRPTRGMWHLAEELQLDKHNGYLVSFNGARVTDCQTKEVLFNQTLSTETSQAILEHVKTFDVIPMIYGDTHMYVEDVYANEINYPAGNTTNIIEYEARMCRFQLAEAADLAAFVDRPQNKILMAGDPEYLQTVYKDIHQPFAATTTGAFSTPFYYELTDKNINKAFALNTVLQAQDIHPQQIISFGDAQNDRSIIEYAGTGVAMGNAMQEILDVADAVTLSNDEDGIAVFLEKVL</sequence>
<dbReference type="PROSITE" id="PS01229">
    <property type="entry name" value="COF_2"/>
    <property type="match status" value="1"/>
</dbReference>
<dbReference type="SUPFAM" id="SSF56784">
    <property type="entry name" value="HAD-like"/>
    <property type="match status" value="1"/>
</dbReference>
<dbReference type="SFLD" id="SFLDG01144">
    <property type="entry name" value="C2.B.4:_PGP_Like"/>
    <property type="match status" value="1"/>
</dbReference>
<dbReference type="NCBIfam" id="TIGR00099">
    <property type="entry name" value="Cof-subfamily"/>
    <property type="match status" value="1"/>
</dbReference>
<dbReference type="SFLD" id="SFLDG01140">
    <property type="entry name" value="C2.B:_Phosphomannomutase_and_P"/>
    <property type="match status" value="1"/>
</dbReference>
<accession>A0A1S6IM47</accession>
<gene>
    <name evidence="1" type="primary">yidA_1</name>
    <name evidence="1" type="ORF">BW727_100211</name>
</gene>
<dbReference type="Pfam" id="PF08282">
    <property type="entry name" value="Hydrolase_3"/>
    <property type="match status" value="1"/>
</dbReference>
<dbReference type="CDD" id="cd07516">
    <property type="entry name" value="HAD_Pase"/>
    <property type="match status" value="1"/>
</dbReference>
<keyword evidence="1" id="KW-0378">Hydrolase</keyword>
<dbReference type="InterPro" id="IPR006379">
    <property type="entry name" value="HAD-SF_hydro_IIB"/>
</dbReference>
<dbReference type="GO" id="GO:0000287">
    <property type="term" value="F:magnesium ion binding"/>
    <property type="evidence" value="ECO:0007669"/>
    <property type="project" value="TreeGrafter"/>
</dbReference>
<dbReference type="GO" id="GO:0005829">
    <property type="term" value="C:cytosol"/>
    <property type="evidence" value="ECO:0007669"/>
    <property type="project" value="TreeGrafter"/>
</dbReference>
<dbReference type="Gene3D" id="3.40.50.1000">
    <property type="entry name" value="HAD superfamily/HAD-like"/>
    <property type="match status" value="1"/>
</dbReference>
<dbReference type="AlphaFoldDB" id="A0A1S6IM47"/>
<dbReference type="NCBIfam" id="TIGR01484">
    <property type="entry name" value="HAD-SF-IIB"/>
    <property type="match status" value="1"/>
</dbReference>
<dbReference type="PANTHER" id="PTHR10000">
    <property type="entry name" value="PHOSPHOSERINE PHOSPHATASE"/>
    <property type="match status" value="1"/>
</dbReference>
<dbReference type="PROSITE" id="PS01228">
    <property type="entry name" value="COF_1"/>
    <property type="match status" value="1"/>
</dbReference>
<dbReference type="GO" id="GO:0050308">
    <property type="term" value="F:sugar-phosphatase activity"/>
    <property type="evidence" value="ECO:0007669"/>
    <property type="project" value="UniProtKB-EC"/>
</dbReference>
<organism evidence="1 2">
    <name type="scientific">Jeotgalibaca dankookensis</name>
    <dbReference type="NCBI Taxonomy" id="708126"/>
    <lineage>
        <taxon>Bacteria</taxon>
        <taxon>Bacillati</taxon>
        <taxon>Bacillota</taxon>
        <taxon>Bacilli</taxon>
        <taxon>Lactobacillales</taxon>
        <taxon>Carnobacteriaceae</taxon>
        <taxon>Jeotgalibaca</taxon>
    </lineage>
</organism>
<dbReference type="RefSeq" id="WP_062468003.1">
    <property type="nucleotide sequence ID" value="NZ_BBYN01000005.1"/>
</dbReference>
<protein>
    <submittedName>
        <fullName evidence="1">Sugar phosphatase YidA</fullName>
        <ecNumber evidence="1">3.1.3.23</ecNumber>
    </submittedName>
</protein>
<dbReference type="InterPro" id="IPR036412">
    <property type="entry name" value="HAD-like_sf"/>
</dbReference>
<proteinExistence type="predicted"/>
<evidence type="ECO:0000313" key="1">
    <source>
        <dbReference type="EMBL" id="AQS52620.1"/>
    </source>
</evidence>
<dbReference type="STRING" id="708126.BW727_100211"/>